<comment type="caution">
    <text evidence="18">The sequence shown here is derived from an EMBL/GenBank/DDBJ whole genome shotgun (WGS) entry which is preliminary data.</text>
</comment>
<dbReference type="InterPro" id="IPR013221">
    <property type="entry name" value="Mur_ligase_cen"/>
</dbReference>
<dbReference type="NCBIfam" id="TIGR01082">
    <property type="entry name" value="murC"/>
    <property type="match status" value="1"/>
</dbReference>
<dbReference type="Gene3D" id="3.40.1190.10">
    <property type="entry name" value="Mur-like, catalytic domain"/>
    <property type="match status" value="1"/>
</dbReference>
<evidence type="ECO:0000256" key="12">
    <source>
        <dbReference type="ARBA" id="ARBA00023316"/>
    </source>
</evidence>
<dbReference type="GO" id="GO:0051301">
    <property type="term" value="P:cell division"/>
    <property type="evidence" value="ECO:0007669"/>
    <property type="project" value="UniProtKB-KW"/>
</dbReference>
<evidence type="ECO:0000256" key="1">
    <source>
        <dbReference type="ARBA" id="ARBA00004496"/>
    </source>
</evidence>
<dbReference type="UniPathway" id="UPA00219"/>
<dbReference type="EMBL" id="BBLT01000010">
    <property type="protein sequence ID" value="GAL86992.1"/>
    <property type="molecule type" value="Genomic_DNA"/>
</dbReference>
<name>A0A098LKV0_9BACT</name>
<dbReference type="PANTHER" id="PTHR43445:SF3">
    <property type="entry name" value="UDP-N-ACETYLMURAMATE--L-ALANINE LIGASE"/>
    <property type="match status" value="1"/>
</dbReference>
<feature type="domain" description="Mur ligase central" evidence="17">
    <location>
        <begin position="97"/>
        <end position="275"/>
    </location>
</feature>
<evidence type="ECO:0000256" key="14">
    <source>
        <dbReference type="NCBIfam" id="TIGR01082"/>
    </source>
</evidence>
<dbReference type="Gene3D" id="3.40.50.720">
    <property type="entry name" value="NAD(P)-binding Rossmann-like Domain"/>
    <property type="match status" value="1"/>
</dbReference>
<evidence type="ECO:0000259" key="17">
    <source>
        <dbReference type="Pfam" id="PF08245"/>
    </source>
</evidence>
<dbReference type="STRING" id="153721.MYP_4222"/>
<dbReference type="Proteomes" id="UP000030185">
    <property type="component" value="Unassembled WGS sequence"/>
</dbReference>
<dbReference type="SUPFAM" id="SSF53244">
    <property type="entry name" value="MurD-like peptide ligases, peptide-binding domain"/>
    <property type="match status" value="1"/>
</dbReference>
<keyword evidence="10" id="KW-0573">Peptidoglycan synthesis</keyword>
<reference evidence="18 19" key="1">
    <citation type="submission" date="2014-09" db="EMBL/GenBank/DDBJ databases">
        <title>Sporocytophaga myxococcoides PG-01 genome sequencing.</title>
        <authorList>
            <person name="Liu L."/>
            <person name="Gao P.J."/>
            <person name="Chen G.J."/>
            <person name="Wang L.S."/>
        </authorList>
    </citation>
    <scope>NUCLEOTIDE SEQUENCE [LARGE SCALE GENOMIC DNA]</scope>
    <source>
        <strain evidence="18 19">PG-01</strain>
    </source>
</reference>
<organism evidence="18 19">
    <name type="scientific">Sporocytophaga myxococcoides</name>
    <dbReference type="NCBI Taxonomy" id="153721"/>
    <lineage>
        <taxon>Bacteria</taxon>
        <taxon>Pseudomonadati</taxon>
        <taxon>Bacteroidota</taxon>
        <taxon>Cytophagia</taxon>
        <taxon>Cytophagales</taxon>
        <taxon>Cytophagaceae</taxon>
        <taxon>Sporocytophaga</taxon>
    </lineage>
</organism>
<protein>
    <recommendedName>
        <fullName evidence="3 14">UDP-N-acetylmuramate--L-alanine ligase</fullName>
        <ecNumber evidence="3 14">6.3.2.8</ecNumber>
    </recommendedName>
</protein>
<evidence type="ECO:0000256" key="11">
    <source>
        <dbReference type="ARBA" id="ARBA00023306"/>
    </source>
</evidence>
<dbReference type="Pfam" id="PF08245">
    <property type="entry name" value="Mur_ligase_M"/>
    <property type="match status" value="1"/>
</dbReference>
<evidence type="ECO:0000256" key="4">
    <source>
        <dbReference type="ARBA" id="ARBA00022490"/>
    </source>
</evidence>
<keyword evidence="12" id="KW-0961">Cell wall biogenesis/degradation</keyword>
<evidence type="ECO:0000256" key="7">
    <source>
        <dbReference type="ARBA" id="ARBA00022741"/>
    </source>
</evidence>
<evidence type="ECO:0000259" key="15">
    <source>
        <dbReference type="Pfam" id="PF01225"/>
    </source>
</evidence>
<dbReference type="SUPFAM" id="SSF51984">
    <property type="entry name" value="MurCD N-terminal domain"/>
    <property type="match status" value="1"/>
</dbReference>
<keyword evidence="6" id="KW-0132">Cell division</keyword>
<keyword evidence="5 18" id="KW-0436">Ligase</keyword>
<evidence type="ECO:0000256" key="8">
    <source>
        <dbReference type="ARBA" id="ARBA00022840"/>
    </source>
</evidence>
<dbReference type="GO" id="GO:0008763">
    <property type="term" value="F:UDP-N-acetylmuramate-L-alanine ligase activity"/>
    <property type="evidence" value="ECO:0007669"/>
    <property type="project" value="UniProtKB-UniRule"/>
</dbReference>
<dbReference type="GO" id="GO:0005524">
    <property type="term" value="F:ATP binding"/>
    <property type="evidence" value="ECO:0007669"/>
    <property type="project" value="UniProtKB-KW"/>
</dbReference>
<keyword evidence="9" id="KW-0133">Cell shape</keyword>
<dbReference type="InterPro" id="IPR036565">
    <property type="entry name" value="Mur-like_cat_sf"/>
</dbReference>
<dbReference type="GO" id="GO:0009252">
    <property type="term" value="P:peptidoglycan biosynthetic process"/>
    <property type="evidence" value="ECO:0007669"/>
    <property type="project" value="UniProtKB-UniRule"/>
</dbReference>
<dbReference type="PANTHER" id="PTHR43445">
    <property type="entry name" value="UDP-N-ACETYLMURAMATE--L-ALANINE LIGASE-RELATED"/>
    <property type="match status" value="1"/>
</dbReference>
<dbReference type="Pfam" id="PF01225">
    <property type="entry name" value="Mur_ligase"/>
    <property type="match status" value="1"/>
</dbReference>
<keyword evidence="11" id="KW-0131">Cell cycle</keyword>
<evidence type="ECO:0000256" key="5">
    <source>
        <dbReference type="ARBA" id="ARBA00022598"/>
    </source>
</evidence>
<evidence type="ECO:0000256" key="10">
    <source>
        <dbReference type="ARBA" id="ARBA00022984"/>
    </source>
</evidence>
<dbReference type="GO" id="GO:0005737">
    <property type="term" value="C:cytoplasm"/>
    <property type="evidence" value="ECO:0007669"/>
    <property type="project" value="UniProtKB-SubCell"/>
</dbReference>
<keyword evidence="7" id="KW-0547">Nucleotide-binding</keyword>
<sequence>MSALARWFRGSGYHVAGYDRTRTALTEQLEAEGMLIHYEDDVKLIPLDFIDDALIVYTPAIPADHKELNYFKAQGRKLWKRSEILGKITEEVFTVAVAGTHGKTTTSSMVAHILKYAGKNVFAFVGGITQNYKSNLLIGDKDAGEQIMVVEADEYDRSFLRLSPAIAIITAMDPDHLDIYKDEEDFVDTFNQFAGQVKSNGVVFAQGNCPVRKLDNSRSLHFYGEAASDFSPFNKRIEKGYYVYDLKTPAGTITNIVLGIPGDHNIQNSIAAFAVGLQLGIPAETIKNALKEFKGVKRRFDYIFRSEKITYIDDYAHHPTEIKAFLCAVKEVYKDKKVTAIFQPHLYSRTRDFMDGFAESLSIPDALILLEIYPARELPIPGITSSVLLDKVNLTEKKVVAKSDLMKTLESTDTDILVTIGAGDIDQFIEPIKKFLEKEASR</sequence>
<dbReference type="AlphaFoldDB" id="A0A098LKV0"/>
<evidence type="ECO:0000256" key="13">
    <source>
        <dbReference type="ARBA" id="ARBA00047833"/>
    </source>
</evidence>
<dbReference type="InterPro" id="IPR036615">
    <property type="entry name" value="Mur_ligase_C_dom_sf"/>
</dbReference>
<dbReference type="InterPro" id="IPR050061">
    <property type="entry name" value="MurCDEF_pg_biosynth"/>
</dbReference>
<comment type="catalytic activity">
    <reaction evidence="13">
        <text>UDP-N-acetyl-alpha-D-muramate + L-alanine + ATP = UDP-N-acetyl-alpha-D-muramoyl-L-alanine + ADP + phosphate + H(+)</text>
        <dbReference type="Rhea" id="RHEA:23372"/>
        <dbReference type="ChEBI" id="CHEBI:15378"/>
        <dbReference type="ChEBI" id="CHEBI:30616"/>
        <dbReference type="ChEBI" id="CHEBI:43474"/>
        <dbReference type="ChEBI" id="CHEBI:57972"/>
        <dbReference type="ChEBI" id="CHEBI:70757"/>
        <dbReference type="ChEBI" id="CHEBI:83898"/>
        <dbReference type="ChEBI" id="CHEBI:456216"/>
        <dbReference type="EC" id="6.3.2.8"/>
    </reaction>
</comment>
<proteinExistence type="predicted"/>
<dbReference type="EC" id="6.3.2.8" evidence="3 14"/>
<evidence type="ECO:0000256" key="9">
    <source>
        <dbReference type="ARBA" id="ARBA00022960"/>
    </source>
</evidence>
<feature type="domain" description="Mur ligase C-terminal" evidence="16">
    <location>
        <begin position="298"/>
        <end position="422"/>
    </location>
</feature>
<feature type="domain" description="Mur ligase N-terminal catalytic" evidence="15">
    <location>
        <begin position="1"/>
        <end position="90"/>
    </location>
</feature>
<keyword evidence="4" id="KW-0963">Cytoplasm</keyword>
<dbReference type="InterPro" id="IPR004101">
    <property type="entry name" value="Mur_ligase_C"/>
</dbReference>
<keyword evidence="8" id="KW-0067">ATP-binding</keyword>
<comment type="pathway">
    <text evidence="2">Cell wall biogenesis; peptidoglycan biosynthesis.</text>
</comment>
<dbReference type="InterPro" id="IPR000713">
    <property type="entry name" value="Mur_ligase_N"/>
</dbReference>
<gene>
    <name evidence="18" type="ORF">MYP_4222</name>
</gene>
<dbReference type="GO" id="GO:0071555">
    <property type="term" value="P:cell wall organization"/>
    <property type="evidence" value="ECO:0007669"/>
    <property type="project" value="UniProtKB-KW"/>
</dbReference>
<keyword evidence="19" id="KW-1185">Reference proteome</keyword>
<accession>A0A098LKV0</accession>
<evidence type="ECO:0000313" key="18">
    <source>
        <dbReference type="EMBL" id="GAL86992.1"/>
    </source>
</evidence>
<evidence type="ECO:0000256" key="6">
    <source>
        <dbReference type="ARBA" id="ARBA00022618"/>
    </source>
</evidence>
<dbReference type="InterPro" id="IPR005758">
    <property type="entry name" value="UDP-N-AcMur_Ala_ligase_MurC"/>
</dbReference>
<evidence type="ECO:0000259" key="16">
    <source>
        <dbReference type="Pfam" id="PF02875"/>
    </source>
</evidence>
<dbReference type="Gene3D" id="3.90.190.20">
    <property type="entry name" value="Mur ligase, C-terminal domain"/>
    <property type="match status" value="1"/>
</dbReference>
<dbReference type="eggNOG" id="COG0773">
    <property type="taxonomic scope" value="Bacteria"/>
</dbReference>
<evidence type="ECO:0000256" key="2">
    <source>
        <dbReference type="ARBA" id="ARBA00004752"/>
    </source>
</evidence>
<dbReference type="GO" id="GO:0008360">
    <property type="term" value="P:regulation of cell shape"/>
    <property type="evidence" value="ECO:0007669"/>
    <property type="project" value="UniProtKB-KW"/>
</dbReference>
<dbReference type="Pfam" id="PF02875">
    <property type="entry name" value="Mur_ligase_C"/>
    <property type="match status" value="1"/>
</dbReference>
<comment type="subcellular location">
    <subcellularLocation>
        <location evidence="1">Cytoplasm</location>
    </subcellularLocation>
</comment>
<evidence type="ECO:0000256" key="3">
    <source>
        <dbReference type="ARBA" id="ARBA00012211"/>
    </source>
</evidence>
<dbReference type="SUPFAM" id="SSF53623">
    <property type="entry name" value="MurD-like peptide ligases, catalytic domain"/>
    <property type="match status" value="1"/>
</dbReference>
<evidence type="ECO:0000313" key="19">
    <source>
        <dbReference type="Proteomes" id="UP000030185"/>
    </source>
</evidence>